<dbReference type="HOGENOM" id="CLU_3279395_0_0_1"/>
<accession>G2YWE9</accession>
<dbReference type="InParanoid" id="G2YWE9"/>
<dbReference type="EMBL" id="FQ790358">
    <property type="protein sequence ID" value="CCD55947.1"/>
    <property type="molecule type" value="Genomic_DNA"/>
</dbReference>
<evidence type="ECO:0000313" key="1">
    <source>
        <dbReference type="EMBL" id="CCD55947.1"/>
    </source>
</evidence>
<sequence>MASQQPTNALGISPPLINSANPRLRALSKDTSWMCFASGKQ</sequence>
<dbReference type="Proteomes" id="UP000008177">
    <property type="component" value="Unplaced contigs"/>
</dbReference>
<dbReference type="OrthoDB" id="14784at2759"/>
<name>G2YWE9_BOTF4</name>
<proteinExistence type="predicted"/>
<organism evidence="1 2">
    <name type="scientific">Botryotinia fuckeliana (strain T4)</name>
    <name type="common">Noble rot fungus</name>
    <name type="synonym">Botrytis cinerea</name>
    <dbReference type="NCBI Taxonomy" id="999810"/>
    <lineage>
        <taxon>Eukaryota</taxon>
        <taxon>Fungi</taxon>
        <taxon>Dikarya</taxon>
        <taxon>Ascomycota</taxon>
        <taxon>Pezizomycotina</taxon>
        <taxon>Leotiomycetes</taxon>
        <taxon>Helotiales</taxon>
        <taxon>Sclerotiniaceae</taxon>
        <taxon>Botrytis</taxon>
    </lineage>
</organism>
<reference evidence="2" key="1">
    <citation type="journal article" date="2011" name="PLoS Genet.">
        <title>Genomic analysis of the necrotrophic fungal pathogens Sclerotinia sclerotiorum and Botrytis cinerea.</title>
        <authorList>
            <person name="Amselem J."/>
            <person name="Cuomo C.A."/>
            <person name="van Kan J.A."/>
            <person name="Viaud M."/>
            <person name="Benito E.P."/>
            <person name="Couloux A."/>
            <person name="Coutinho P.M."/>
            <person name="de Vries R.P."/>
            <person name="Dyer P.S."/>
            <person name="Fillinger S."/>
            <person name="Fournier E."/>
            <person name="Gout L."/>
            <person name="Hahn M."/>
            <person name="Kohn L."/>
            <person name="Lapalu N."/>
            <person name="Plummer K.M."/>
            <person name="Pradier J.M."/>
            <person name="Quevillon E."/>
            <person name="Sharon A."/>
            <person name="Simon A."/>
            <person name="ten Have A."/>
            <person name="Tudzynski B."/>
            <person name="Tudzynski P."/>
            <person name="Wincker P."/>
            <person name="Andrew M."/>
            <person name="Anthouard V."/>
            <person name="Beever R.E."/>
            <person name="Beffa R."/>
            <person name="Benoit I."/>
            <person name="Bouzid O."/>
            <person name="Brault B."/>
            <person name="Chen Z."/>
            <person name="Choquer M."/>
            <person name="Collemare J."/>
            <person name="Cotton P."/>
            <person name="Danchin E.G."/>
            <person name="Da Silva C."/>
            <person name="Gautier A."/>
            <person name="Giraud C."/>
            <person name="Giraud T."/>
            <person name="Gonzalez C."/>
            <person name="Grossetete S."/>
            <person name="Guldener U."/>
            <person name="Henrissat B."/>
            <person name="Howlett B.J."/>
            <person name="Kodira C."/>
            <person name="Kretschmer M."/>
            <person name="Lappartient A."/>
            <person name="Leroch M."/>
            <person name="Levis C."/>
            <person name="Mauceli E."/>
            <person name="Neuveglise C."/>
            <person name="Oeser B."/>
            <person name="Pearson M."/>
            <person name="Poulain J."/>
            <person name="Poussereau N."/>
            <person name="Quesneville H."/>
            <person name="Rascle C."/>
            <person name="Schumacher J."/>
            <person name="Segurens B."/>
            <person name="Sexton A."/>
            <person name="Silva E."/>
            <person name="Sirven C."/>
            <person name="Soanes D.M."/>
            <person name="Talbot N.J."/>
            <person name="Templeton M."/>
            <person name="Yandava C."/>
            <person name="Yarden O."/>
            <person name="Zeng Q."/>
            <person name="Rollins J.A."/>
            <person name="Lebrun M.H."/>
            <person name="Dickman M."/>
        </authorList>
    </citation>
    <scope>NUCLEOTIDE SEQUENCE [LARGE SCALE GENOMIC DNA]</scope>
    <source>
        <strain evidence="2">T4</strain>
    </source>
</reference>
<dbReference type="AlphaFoldDB" id="G2YWE9"/>
<dbReference type="eggNOG" id="KOG1436">
    <property type="taxonomic scope" value="Eukaryota"/>
</dbReference>
<gene>
    <name evidence="1" type="ORF">BofuT4_uP150790.1</name>
</gene>
<evidence type="ECO:0000313" key="2">
    <source>
        <dbReference type="Proteomes" id="UP000008177"/>
    </source>
</evidence>
<protein>
    <submittedName>
        <fullName evidence="1">Uncharacterized protein</fullName>
    </submittedName>
</protein>